<reference evidence="1 2" key="1">
    <citation type="journal article" date="2011" name="J. Bacteriol.">
        <title>Complete genome sequence of Burkholderia rhizoxinica, an endosymbiont of Rhizopus microsporus.</title>
        <authorList>
            <person name="Lackner G."/>
            <person name="Moebius N."/>
            <person name="Partida-Martinez L."/>
            <person name="Hertweck C."/>
        </authorList>
    </citation>
    <scope>NUCLEOTIDE SEQUENCE [LARGE SCALE GENOMIC DNA]</scope>
    <source>
        <strain evidence="2">DSM 19002 / CIP 109453 / HKI 454</strain>
    </source>
</reference>
<sequence length="53" mass="5843">MTEVLMLWRLLALPAAVDAEVWVVVVQPVSARPLDASRAEVVTMNFLLSISFS</sequence>
<evidence type="ECO:0000313" key="1">
    <source>
        <dbReference type="EMBL" id="CBW75153.1"/>
    </source>
</evidence>
<accession>E5ARC1</accession>
<dbReference type="KEGG" id="brh:RBRH_01572"/>
<dbReference type="AlphaFoldDB" id="E5ARC1"/>
<evidence type="ECO:0000313" key="2">
    <source>
        <dbReference type="Proteomes" id="UP000007437"/>
    </source>
</evidence>
<proteinExistence type="predicted"/>
<organism evidence="1 2">
    <name type="scientific">Mycetohabitans rhizoxinica (strain DSM 19002 / CIP 109453 / HKI 454)</name>
    <name type="common">Paraburkholderia rhizoxinica</name>
    <dbReference type="NCBI Taxonomy" id="882378"/>
    <lineage>
        <taxon>Bacteria</taxon>
        <taxon>Pseudomonadati</taxon>
        <taxon>Pseudomonadota</taxon>
        <taxon>Betaproteobacteria</taxon>
        <taxon>Burkholderiales</taxon>
        <taxon>Burkholderiaceae</taxon>
        <taxon>Mycetohabitans</taxon>
    </lineage>
</organism>
<name>E5ARC1_MYCRK</name>
<protein>
    <submittedName>
        <fullName evidence="1">Uncharacterized protein</fullName>
    </submittedName>
</protein>
<dbReference type="Proteomes" id="UP000007437">
    <property type="component" value="Chromosome"/>
</dbReference>
<dbReference type="HOGENOM" id="CLU_3059461_0_0_4"/>
<gene>
    <name evidence="1" type="ordered locus">RBRH_01572</name>
</gene>
<dbReference type="EMBL" id="FR687359">
    <property type="protein sequence ID" value="CBW75153.1"/>
    <property type="molecule type" value="Genomic_DNA"/>
</dbReference>